<dbReference type="AlphaFoldDB" id="A0A2W1LFK2"/>
<evidence type="ECO:0000313" key="2">
    <source>
        <dbReference type="EMBL" id="PZD97816.1"/>
    </source>
</evidence>
<dbReference type="InterPro" id="IPR007345">
    <property type="entry name" value="Polysacch_pyruvyl_Trfase"/>
</dbReference>
<dbReference type="PANTHER" id="PTHR36836">
    <property type="entry name" value="COLANIC ACID BIOSYNTHESIS PROTEIN WCAK"/>
    <property type="match status" value="1"/>
</dbReference>
<protein>
    <submittedName>
        <fullName evidence="2">Polysaccharide pyruvyl transferase CsaB</fullName>
    </submittedName>
</protein>
<gene>
    <name evidence="2" type="primary">csaB</name>
    <name evidence="2" type="ORF">DNH61_00720</name>
</gene>
<dbReference type="Pfam" id="PF04230">
    <property type="entry name" value="PS_pyruv_trans"/>
    <property type="match status" value="1"/>
</dbReference>
<sequence>MGTQVQGRTYRLVISGYYGFRNSGDEAVLKSILNALSEAQEEAGIQIAPVVLSCDPSWTKEMYGVEAAHRMRPADVLGAIRSSDGLISGGGSLLQDATSAKTIPYYTGIIKLAQMLGKLTFIYSQGIGPVNRGWMNPLIRSVMKKSSYISVRDEASAGLLADIGVDRNRIEVVPDPVMGLPLVAGAQTGGSGARTAEPAGERLPVVGVSLRYWRKDYADLTRAASALAMLARQQPVRLRFLPFHTPDDAMASEFVMERLGAIGGSTAELATPGEDPQQMLLEVSRCDVLFGMRLHALIYAANQQVPMLGLSYDPKIDSFLKRLGLQPIGSTDALDEQAFADAAGELLAPGGAAAWRDKHRDAILKLKAEAQVPAKQIADFLRQYK</sequence>
<reference evidence="2 3" key="1">
    <citation type="submission" date="2018-06" db="EMBL/GenBank/DDBJ databases">
        <title>Paenibacillus imtechensis sp. nov.</title>
        <authorList>
            <person name="Pinnaka A.K."/>
            <person name="Singh H."/>
            <person name="Kaur M."/>
        </authorList>
    </citation>
    <scope>NUCLEOTIDE SEQUENCE [LARGE SCALE GENOMIC DNA]</scope>
    <source>
        <strain evidence="2 3">SMB1</strain>
    </source>
</reference>
<feature type="domain" description="Polysaccharide pyruvyl transferase" evidence="1">
    <location>
        <begin position="22"/>
        <end position="314"/>
    </location>
</feature>
<keyword evidence="3" id="KW-1185">Reference proteome</keyword>
<keyword evidence="2" id="KW-0808">Transferase</keyword>
<comment type="caution">
    <text evidence="2">The sequence shown here is derived from an EMBL/GenBank/DDBJ whole genome shotgun (WGS) entry which is preliminary data.</text>
</comment>
<accession>A0A2W1LFK2</accession>
<dbReference type="Proteomes" id="UP000249522">
    <property type="component" value="Unassembled WGS sequence"/>
</dbReference>
<dbReference type="InterPro" id="IPR019896">
    <property type="entry name" value="Polysacch_pyruvyl_Trfase_CsaB"/>
</dbReference>
<dbReference type="EMBL" id="QKRB01000006">
    <property type="protein sequence ID" value="PZD97816.1"/>
    <property type="molecule type" value="Genomic_DNA"/>
</dbReference>
<evidence type="ECO:0000313" key="3">
    <source>
        <dbReference type="Proteomes" id="UP000249522"/>
    </source>
</evidence>
<proteinExistence type="predicted"/>
<dbReference type="GO" id="GO:0016740">
    <property type="term" value="F:transferase activity"/>
    <property type="evidence" value="ECO:0007669"/>
    <property type="project" value="UniProtKB-KW"/>
</dbReference>
<dbReference type="NCBIfam" id="TIGR03609">
    <property type="entry name" value="S_layer_CsaB"/>
    <property type="match status" value="1"/>
</dbReference>
<dbReference type="RefSeq" id="WP_111144779.1">
    <property type="nucleotide sequence ID" value="NZ_QKRB01000006.1"/>
</dbReference>
<organism evidence="2 3">
    <name type="scientific">Paenibacillus sambharensis</name>
    <dbReference type="NCBI Taxonomy" id="1803190"/>
    <lineage>
        <taxon>Bacteria</taxon>
        <taxon>Bacillati</taxon>
        <taxon>Bacillota</taxon>
        <taxon>Bacilli</taxon>
        <taxon>Bacillales</taxon>
        <taxon>Paenibacillaceae</taxon>
        <taxon>Paenibacillus</taxon>
    </lineage>
</organism>
<evidence type="ECO:0000259" key="1">
    <source>
        <dbReference type="Pfam" id="PF04230"/>
    </source>
</evidence>
<dbReference type="PANTHER" id="PTHR36836:SF1">
    <property type="entry name" value="COLANIC ACID BIOSYNTHESIS PROTEIN WCAK"/>
    <property type="match status" value="1"/>
</dbReference>
<name>A0A2W1LFK2_9BACL</name>
<dbReference type="OrthoDB" id="3199616at2"/>